<comment type="caution">
    <text evidence="2">The sequence shown here is derived from an EMBL/GenBank/DDBJ whole genome shotgun (WGS) entry which is preliminary data.</text>
</comment>
<feature type="chain" id="PRO_5032661197" evidence="1">
    <location>
        <begin position="19"/>
        <end position="158"/>
    </location>
</feature>
<dbReference type="AlphaFoldDB" id="A0A840TWY7"/>
<proteinExistence type="predicted"/>
<keyword evidence="3" id="KW-1185">Reference proteome</keyword>
<dbReference type="RefSeq" id="WP_184179621.1">
    <property type="nucleotide sequence ID" value="NZ_JACHGF010000018.1"/>
</dbReference>
<gene>
    <name evidence="2" type="ORF">HNQ92_005608</name>
</gene>
<evidence type="ECO:0000313" key="2">
    <source>
        <dbReference type="EMBL" id="MBB5287445.1"/>
    </source>
</evidence>
<accession>A0A840TWY7</accession>
<name>A0A840TWY7_9BACT</name>
<keyword evidence="1" id="KW-0732">Signal</keyword>
<dbReference type="EMBL" id="JACHGF010000018">
    <property type="protein sequence ID" value="MBB5287445.1"/>
    <property type="molecule type" value="Genomic_DNA"/>
</dbReference>
<evidence type="ECO:0000313" key="3">
    <source>
        <dbReference type="Proteomes" id="UP000557307"/>
    </source>
</evidence>
<feature type="signal peptide" evidence="1">
    <location>
        <begin position="1"/>
        <end position="18"/>
    </location>
</feature>
<dbReference type="Gene3D" id="2.40.128.640">
    <property type="match status" value="1"/>
</dbReference>
<organism evidence="2 3">
    <name type="scientific">Rhabdobacter roseus</name>
    <dbReference type="NCBI Taxonomy" id="1655419"/>
    <lineage>
        <taxon>Bacteria</taxon>
        <taxon>Pseudomonadati</taxon>
        <taxon>Bacteroidota</taxon>
        <taxon>Cytophagia</taxon>
        <taxon>Cytophagales</taxon>
        <taxon>Cytophagaceae</taxon>
        <taxon>Rhabdobacter</taxon>
    </lineage>
</organism>
<sequence length="158" mass="17890">MKKPVVLTLLLALSLVQARRPSPEPTRFVATSPCDGLPRTMLGIPAATDCEMIRWELALHRDPRHQQPTFYQLQYTYGLSQPSTTGFTSTQAKGQKEGKWVTQKDAKNREIYRLAESTPTEARLAFVKLNDQLLHLLDPQGKLMIGHGGWSYTLNRKK</sequence>
<protein>
    <submittedName>
        <fullName evidence="2">Hemin uptake protein HemP</fullName>
    </submittedName>
</protein>
<dbReference type="Proteomes" id="UP000557307">
    <property type="component" value="Unassembled WGS sequence"/>
</dbReference>
<evidence type="ECO:0000256" key="1">
    <source>
        <dbReference type="SAM" id="SignalP"/>
    </source>
</evidence>
<reference evidence="2 3" key="1">
    <citation type="submission" date="2020-08" db="EMBL/GenBank/DDBJ databases">
        <title>Genomic Encyclopedia of Type Strains, Phase IV (KMG-IV): sequencing the most valuable type-strain genomes for metagenomic binning, comparative biology and taxonomic classification.</title>
        <authorList>
            <person name="Goeker M."/>
        </authorList>
    </citation>
    <scope>NUCLEOTIDE SEQUENCE [LARGE SCALE GENOMIC DNA]</scope>
    <source>
        <strain evidence="2 3">DSM 105074</strain>
    </source>
</reference>